<organism evidence="3 4">
    <name type="scientific">Quercus rubra</name>
    <name type="common">Northern red oak</name>
    <name type="synonym">Quercus borealis</name>
    <dbReference type="NCBI Taxonomy" id="3512"/>
    <lineage>
        <taxon>Eukaryota</taxon>
        <taxon>Viridiplantae</taxon>
        <taxon>Streptophyta</taxon>
        <taxon>Embryophyta</taxon>
        <taxon>Tracheophyta</taxon>
        <taxon>Spermatophyta</taxon>
        <taxon>Magnoliopsida</taxon>
        <taxon>eudicotyledons</taxon>
        <taxon>Gunneridae</taxon>
        <taxon>Pentapetalae</taxon>
        <taxon>rosids</taxon>
        <taxon>fabids</taxon>
        <taxon>Fagales</taxon>
        <taxon>Fagaceae</taxon>
        <taxon>Quercus</taxon>
    </lineage>
</organism>
<dbReference type="Pfam" id="PF14244">
    <property type="entry name" value="Retrotran_gag_3"/>
    <property type="match status" value="1"/>
</dbReference>
<proteinExistence type="predicted"/>
<accession>A0AAN7IC87</accession>
<dbReference type="PANTHER" id="PTHR37610:SF97">
    <property type="entry name" value="RETROTRANSPOSON GAG DOMAIN-CONTAINING PROTEIN"/>
    <property type="match status" value="1"/>
</dbReference>
<feature type="region of interest" description="Disordered" evidence="1">
    <location>
        <begin position="1"/>
        <end position="26"/>
    </location>
</feature>
<dbReference type="InterPro" id="IPR029472">
    <property type="entry name" value="Copia-like_N"/>
</dbReference>
<evidence type="ECO:0000313" key="4">
    <source>
        <dbReference type="Proteomes" id="UP001324115"/>
    </source>
</evidence>
<dbReference type="PANTHER" id="PTHR37610">
    <property type="entry name" value="CCHC-TYPE DOMAIN-CONTAINING PROTEIN"/>
    <property type="match status" value="1"/>
</dbReference>
<feature type="domain" description="Retrotransposon Copia-like N-terminal" evidence="2">
    <location>
        <begin position="35"/>
        <end position="62"/>
    </location>
</feature>
<keyword evidence="4" id="KW-1185">Reference proteome</keyword>
<evidence type="ECO:0000259" key="2">
    <source>
        <dbReference type="Pfam" id="PF14244"/>
    </source>
</evidence>
<name>A0AAN7IC87_QUERU</name>
<dbReference type="Proteomes" id="UP001324115">
    <property type="component" value="Unassembled WGS sequence"/>
</dbReference>
<feature type="compositionally biased region" description="Low complexity" evidence="1">
    <location>
        <begin position="8"/>
        <end position="21"/>
    </location>
</feature>
<dbReference type="EMBL" id="JAXUIC010000009">
    <property type="protein sequence ID" value="KAK4573748.1"/>
    <property type="molecule type" value="Genomic_DNA"/>
</dbReference>
<sequence>MAAITVYPSTSEHSSPSQHSSQADDPLFLHHGEIGENYPAWACSIKKDLISKNKVGFINGTLTLSSPMVKTLSQIQAWIQANNMVGTWITNAVSPRIQAGIIYMDTALEIWNDLTEIFS</sequence>
<dbReference type="AlphaFoldDB" id="A0AAN7IC87"/>
<evidence type="ECO:0000313" key="3">
    <source>
        <dbReference type="EMBL" id="KAK4573748.1"/>
    </source>
</evidence>
<comment type="caution">
    <text evidence="3">The sequence shown here is derived from an EMBL/GenBank/DDBJ whole genome shotgun (WGS) entry which is preliminary data.</text>
</comment>
<protein>
    <recommendedName>
        <fullName evidence="2">Retrotransposon Copia-like N-terminal domain-containing protein</fullName>
    </recommendedName>
</protein>
<reference evidence="3 4" key="1">
    <citation type="journal article" date="2023" name="G3 (Bethesda)">
        <title>A haplotype-resolved chromosome-scale genome for Quercus rubra L. provides insights into the genetics of adaptive traits for red oak species.</title>
        <authorList>
            <person name="Kapoor B."/>
            <person name="Jenkins J."/>
            <person name="Schmutz J."/>
            <person name="Zhebentyayeva T."/>
            <person name="Kuelheim C."/>
            <person name="Coggeshall M."/>
            <person name="Heim C."/>
            <person name="Lasky J.R."/>
            <person name="Leites L."/>
            <person name="Islam-Faridi N."/>
            <person name="Romero-Severson J."/>
            <person name="DeLeo V.L."/>
            <person name="Lucas S.M."/>
            <person name="Lazic D."/>
            <person name="Gailing O."/>
            <person name="Carlson J."/>
            <person name="Staton M."/>
        </authorList>
    </citation>
    <scope>NUCLEOTIDE SEQUENCE [LARGE SCALE GENOMIC DNA]</scope>
    <source>
        <strain evidence="3">Pseudo-F2</strain>
    </source>
</reference>
<gene>
    <name evidence="3" type="ORF">RGQ29_031624</name>
</gene>
<evidence type="ECO:0000256" key="1">
    <source>
        <dbReference type="SAM" id="MobiDB-lite"/>
    </source>
</evidence>